<feature type="transmembrane region" description="Helical" evidence="6">
    <location>
        <begin position="232"/>
        <end position="253"/>
    </location>
</feature>
<evidence type="ECO:0000256" key="2">
    <source>
        <dbReference type="ARBA" id="ARBA00022475"/>
    </source>
</evidence>
<proteinExistence type="predicted"/>
<evidence type="ECO:0000256" key="4">
    <source>
        <dbReference type="ARBA" id="ARBA00022989"/>
    </source>
</evidence>
<evidence type="ECO:0000313" key="8">
    <source>
        <dbReference type="Proteomes" id="UP001199296"/>
    </source>
</evidence>
<dbReference type="CDD" id="cd16914">
    <property type="entry name" value="EcfT"/>
    <property type="match status" value="1"/>
</dbReference>
<accession>A0AAW4X0Z8</accession>
<dbReference type="RefSeq" id="WP_229346196.1">
    <property type="nucleotide sequence ID" value="NZ_JAJFAT010000012.1"/>
</dbReference>
<sequence length="254" mass="29019">MEAINESFASGNSILHQIDPRIKLIIIFLYALIIAVSSSILMLGQALFLSIVLLSIARLEFKKVLKRIILVNIFTGSVWLFIPFSYKGEAILHIGPLTASLEGIYYALTISLRANSIMLAVIALLATSKVTDLLQALNYFKFSKKMIYLAYFLYRYLFVLKKELTKLIRSAKARGLENKSCFKTYTGYCYLIAMLLIKSYDRSERVYQAMMARGFNNKIYIKQDFDLKASDLTFLVGFLVILLCFVLIDTRFLI</sequence>
<keyword evidence="4 6" id="KW-1133">Transmembrane helix</keyword>
<feature type="transmembrane region" description="Helical" evidence="6">
    <location>
        <begin position="24"/>
        <end position="57"/>
    </location>
</feature>
<keyword evidence="2" id="KW-1003">Cell membrane</keyword>
<dbReference type="InterPro" id="IPR003339">
    <property type="entry name" value="ABC/ECF_trnsptr_transmembrane"/>
</dbReference>
<protein>
    <submittedName>
        <fullName evidence="7">Cobalt ECF transporter T component CbiQ</fullName>
    </submittedName>
</protein>
<dbReference type="Pfam" id="PF02361">
    <property type="entry name" value="CbiQ"/>
    <property type="match status" value="1"/>
</dbReference>
<keyword evidence="5 6" id="KW-0472">Membrane</keyword>
<dbReference type="GO" id="GO:0006824">
    <property type="term" value="P:cobalt ion transport"/>
    <property type="evidence" value="ECO:0007669"/>
    <property type="project" value="InterPro"/>
</dbReference>
<feature type="transmembrane region" description="Helical" evidence="6">
    <location>
        <begin position="146"/>
        <end position="162"/>
    </location>
</feature>
<dbReference type="InterPro" id="IPR012809">
    <property type="entry name" value="ECF_CbiQ"/>
</dbReference>
<evidence type="ECO:0000313" key="7">
    <source>
        <dbReference type="EMBL" id="MCC3145492.1"/>
    </source>
</evidence>
<dbReference type="PANTHER" id="PTHR34857:SF2">
    <property type="entry name" value="SLL0384 PROTEIN"/>
    <property type="match status" value="1"/>
</dbReference>
<reference evidence="7 8" key="1">
    <citation type="submission" date="2021-10" db="EMBL/GenBank/DDBJ databases">
        <authorList>
            <person name="Grouzdev D.S."/>
            <person name="Pantiukh K.S."/>
            <person name="Krutkina M.S."/>
        </authorList>
    </citation>
    <scope>NUCLEOTIDE SEQUENCE [LARGE SCALE GENOMIC DNA]</scope>
    <source>
        <strain evidence="7 8">Z-7514</strain>
    </source>
</reference>
<dbReference type="Proteomes" id="UP001199296">
    <property type="component" value="Unassembled WGS sequence"/>
</dbReference>
<feature type="transmembrane region" description="Helical" evidence="6">
    <location>
        <begin position="64"/>
        <end position="84"/>
    </location>
</feature>
<evidence type="ECO:0000256" key="3">
    <source>
        <dbReference type="ARBA" id="ARBA00022692"/>
    </source>
</evidence>
<dbReference type="EMBL" id="JAJFAT010000012">
    <property type="protein sequence ID" value="MCC3145492.1"/>
    <property type="molecule type" value="Genomic_DNA"/>
</dbReference>
<evidence type="ECO:0000256" key="5">
    <source>
        <dbReference type="ARBA" id="ARBA00023136"/>
    </source>
</evidence>
<keyword evidence="8" id="KW-1185">Reference proteome</keyword>
<gene>
    <name evidence="7" type="primary">cbiQ</name>
    <name evidence="7" type="ORF">LJ207_09170</name>
</gene>
<keyword evidence="3 6" id="KW-0812">Transmembrane</keyword>
<dbReference type="NCBIfam" id="TIGR02454">
    <property type="entry name" value="ECF_T_CbiQ"/>
    <property type="match status" value="1"/>
</dbReference>
<organism evidence="7 8">
    <name type="scientific">Halanaerobium polyolivorans</name>
    <dbReference type="NCBI Taxonomy" id="2886943"/>
    <lineage>
        <taxon>Bacteria</taxon>
        <taxon>Bacillati</taxon>
        <taxon>Bacillota</taxon>
        <taxon>Clostridia</taxon>
        <taxon>Halanaerobiales</taxon>
        <taxon>Halanaerobiaceae</taxon>
        <taxon>Halanaerobium</taxon>
    </lineage>
</organism>
<name>A0AAW4X0Z8_9FIRM</name>
<feature type="transmembrane region" description="Helical" evidence="6">
    <location>
        <begin position="104"/>
        <end position="126"/>
    </location>
</feature>
<evidence type="ECO:0000256" key="6">
    <source>
        <dbReference type="SAM" id="Phobius"/>
    </source>
</evidence>
<evidence type="ECO:0000256" key="1">
    <source>
        <dbReference type="ARBA" id="ARBA00004651"/>
    </source>
</evidence>
<dbReference type="AlphaFoldDB" id="A0AAW4X0Z8"/>
<dbReference type="GO" id="GO:0043190">
    <property type="term" value="C:ATP-binding cassette (ABC) transporter complex"/>
    <property type="evidence" value="ECO:0007669"/>
    <property type="project" value="InterPro"/>
</dbReference>
<dbReference type="PANTHER" id="PTHR34857">
    <property type="entry name" value="SLL0384 PROTEIN"/>
    <property type="match status" value="1"/>
</dbReference>
<comment type="subcellular location">
    <subcellularLocation>
        <location evidence="1">Cell membrane</location>
        <topology evidence="1">Multi-pass membrane protein</topology>
    </subcellularLocation>
</comment>
<comment type="caution">
    <text evidence="7">The sequence shown here is derived from an EMBL/GenBank/DDBJ whole genome shotgun (WGS) entry which is preliminary data.</text>
</comment>
<dbReference type="InterPro" id="IPR051611">
    <property type="entry name" value="ECF_transporter_component"/>
</dbReference>